<sequence length="94" mass="10803">HQTTTIMLKTYVKIEGHANWFLAVTPEMGMTTQKLKEVPNVYLHPALKYVDIPYSDFASRYEDEIVVVRPTGSWMTIPSLDEAIEIKIFEGFPN</sequence>
<gene>
    <name evidence="1" type="ORF">S01H4_26417</name>
</gene>
<organism evidence="1">
    <name type="scientific">marine sediment metagenome</name>
    <dbReference type="NCBI Taxonomy" id="412755"/>
    <lineage>
        <taxon>unclassified sequences</taxon>
        <taxon>metagenomes</taxon>
        <taxon>ecological metagenomes</taxon>
    </lineage>
</organism>
<dbReference type="EMBL" id="BART01012735">
    <property type="protein sequence ID" value="GAG84701.1"/>
    <property type="molecule type" value="Genomic_DNA"/>
</dbReference>
<accession>X1CKG6</accession>
<evidence type="ECO:0000313" key="1">
    <source>
        <dbReference type="EMBL" id="GAG84701.1"/>
    </source>
</evidence>
<reference evidence="1" key="1">
    <citation type="journal article" date="2014" name="Front. Microbiol.">
        <title>High frequency of phylogenetically diverse reductive dehalogenase-homologous genes in deep subseafloor sedimentary metagenomes.</title>
        <authorList>
            <person name="Kawai M."/>
            <person name="Futagami T."/>
            <person name="Toyoda A."/>
            <person name="Takaki Y."/>
            <person name="Nishi S."/>
            <person name="Hori S."/>
            <person name="Arai W."/>
            <person name="Tsubouchi T."/>
            <person name="Morono Y."/>
            <person name="Uchiyama I."/>
            <person name="Ito T."/>
            <person name="Fujiyama A."/>
            <person name="Inagaki F."/>
            <person name="Takami H."/>
        </authorList>
    </citation>
    <scope>NUCLEOTIDE SEQUENCE</scope>
    <source>
        <strain evidence="1">Expedition CK06-06</strain>
    </source>
</reference>
<protein>
    <submittedName>
        <fullName evidence="1">Uncharacterized protein</fullName>
    </submittedName>
</protein>
<name>X1CKG6_9ZZZZ</name>
<proteinExistence type="predicted"/>
<feature type="non-terminal residue" evidence="1">
    <location>
        <position position="1"/>
    </location>
</feature>
<comment type="caution">
    <text evidence="1">The sequence shown here is derived from an EMBL/GenBank/DDBJ whole genome shotgun (WGS) entry which is preliminary data.</text>
</comment>
<dbReference type="AlphaFoldDB" id="X1CKG6"/>